<comment type="caution">
    <text evidence="2">The sequence shown here is derived from an EMBL/GenBank/DDBJ whole genome shotgun (WGS) entry which is preliminary data.</text>
</comment>
<dbReference type="EMBL" id="JALQCW010000044">
    <property type="protein sequence ID" value="MCK9799523.1"/>
    <property type="molecule type" value="Genomic_DNA"/>
</dbReference>
<dbReference type="RefSeq" id="WP_268265834.1">
    <property type="nucleotide sequence ID" value="NZ_JALQCW010000044.1"/>
</dbReference>
<protein>
    <submittedName>
        <fullName evidence="2">Uncharacterized protein</fullName>
    </submittedName>
</protein>
<reference evidence="2 3" key="1">
    <citation type="journal article" date="2022" name="Int. J. Syst. Evol. Microbiol.">
        <title>Pseudomonas aegrilactucae sp. nov. and Pseudomonas morbosilactucae sp. nov., pathogens causing bacterial rot of lettuce in Japan.</title>
        <authorList>
            <person name="Sawada H."/>
            <person name="Fujikawa T."/>
            <person name="Satou M."/>
        </authorList>
    </citation>
    <scope>NUCLEOTIDE SEQUENCE [LARGE SCALE GENOMIC DNA]</scope>
    <source>
        <strain evidence="2 3">MAFF 302030</strain>
    </source>
</reference>
<sequence>MALPERLQPLRPNKQQRLTMNALLETLDNLIEQNRDEQDAEIVALIEQWNSLASRPYEFHEFRDFHSYTSADDFIRSAFHQDKYVQDLRFDEACALADFVCTSGGDDSDVNYALQLLESNFANANASDLIFWPDDWFNDPTLSHVELTPQDIVGYLMEKSARRLADAPPITLRYAMP</sequence>
<accession>A0A9X2C7K7</accession>
<evidence type="ECO:0000313" key="2">
    <source>
        <dbReference type="EMBL" id="MCK9799523.1"/>
    </source>
</evidence>
<proteinExistence type="predicted"/>
<feature type="coiled-coil region" evidence="1">
    <location>
        <begin position="13"/>
        <end position="40"/>
    </location>
</feature>
<keyword evidence="1" id="KW-0175">Coiled coil</keyword>
<reference evidence="2 3" key="2">
    <citation type="journal article" date="2023" name="Plant Pathol.">
        <title>Dismantling and reorganizing Pseudomonas marginalis sensu#lato.</title>
        <authorList>
            <person name="Sawada H."/>
            <person name="Fujikawa T."/>
            <person name="Satou M."/>
        </authorList>
    </citation>
    <scope>NUCLEOTIDE SEQUENCE [LARGE SCALE GENOMIC DNA]</scope>
    <source>
        <strain evidence="2 3">MAFF 302030</strain>
    </source>
</reference>
<dbReference type="Proteomes" id="UP001155059">
    <property type="component" value="Unassembled WGS sequence"/>
</dbReference>
<evidence type="ECO:0000313" key="3">
    <source>
        <dbReference type="Proteomes" id="UP001155059"/>
    </source>
</evidence>
<name>A0A9X2C7K7_9PSED</name>
<gene>
    <name evidence="2" type="ORF">M1B34_17880</name>
</gene>
<dbReference type="AlphaFoldDB" id="A0A9X2C7K7"/>
<evidence type="ECO:0000256" key="1">
    <source>
        <dbReference type="SAM" id="Coils"/>
    </source>
</evidence>
<organism evidence="2 3">
    <name type="scientific">Pseudomonas morbosilactucae</name>
    <dbReference type="NCBI Taxonomy" id="2938197"/>
    <lineage>
        <taxon>Bacteria</taxon>
        <taxon>Pseudomonadati</taxon>
        <taxon>Pseudomonadota</taxon>
        <taxon>Gammaproteobacteria</taxon>
        <taxon>Pseudomonadales</taxon>
        <taxon>Pseudomonadaceae</taxon>
        <taxon>Pseudomonas</taxon>
    </lineage>
</organism>